<accession>A0AAD5K4Z5</accession>
<feature type="transmembrane region" description="Helical" evidence="1">
    <location>
        <begin position="75"/>
        <end position="98"/>
    </location>
</feature>
<keyword evidence="1" id="KW-1133">Transmembrane helix</keyword>
<organism evidence="2 3">
    <name type="scientific">Phascolomyces articulosus</name>
    <dbReference type="NCBI Taxonomy" id="60185"/>
    <lineage>
        <taxon>Eukaryota</taxon>
        <taxon>Fungi</taxon>
        <taxon>Fungi incertae sedis</taxon>
        <taxon>Mucoromycota</taxon>
        <taxon>Mucoromycotina</taxon>
        <taxon>Mucoromycetes</taxon>
        <taxon>Mucorales</taxon>
        <taxon>Lichtheimiaceae</taxon>
        <taxon>Phascolomyces</taxon>
    </lineage>
</organism>
<gene>
    <name evidence="2" type="ORF">BDA99DRAFT_535307</name>
</gene>
<name>A0AAD5K4Z5_9FUNG</name>
<keyword evidence="3" id="KW-1185">Reference proteome</keyword>
<dbReference type="EMBL" id="JAIXMP010000008">
    <property type="protein sequence ID" value="KAI9269236.1"/>
    <property type="molecule type" value="Genomic_DNA"/>
</dbReference>
<sequence>MSFNVLFEVPLSFIRLFLYFIVFFYKKEQLQQPSSIKSVIVNYYYIWLPAVAAWIHECLRFYHYFYLSVDNDNMIVYNTELLVIQSILTWYAIILYWLRLDVDDNDNKDDNTNTTSFLFRIKHVLHFVYETEKPIKYGLFVYIAYTFFLTRSDLLDGTFEDPLPYKFIDTLSCFLTTLFFLISIRGHPSSPFSSPLFTINRITVWLMFGLITLQPIYTPLEAVIRLLHNEQMYSQYSSLGPLLKVISFLVAWNDGKYLSVLLSDVKHGKLFWPSFKNKWMHQNVESKNNSIASTTSSYHDGGIEKK</sequence>
<keyword evidence="1" id="KW-0812">Transmembrane</keyword>
<keyword evidence="1" id="KW-0472">Membrane</keyword>
<feature type="transmembrane region" description="Helical" evidence="1">
    <location>
        <begin position="196"/>
        <end position="213"/>
    </location>
</feature>
<evidence type="ECO:0000313" key="2">
    <source>
        <dbReference type="EMBL" id="KAI9269236.1"/>
    </source>
</evidence>
<feature type="transmembrane region" description="Helical" evidence="1">
    <location>
        <begin position="6"/>
        <end position="24"/>
    </location>
</feature>
<reference evidence="2" key="2">
    <citation type="submission" date="2023-02" db="EMBL/GenBank/DDBJ databases">
        <authorList>
            <consortium name="DOE Joint Genome Institute"/>
            <person name="Mondo S.J."/>
            <person name="Chang Y."/>
            <person name="Wang Y."/>
            <person name="Ahrendt S."/>
            <person name="Andreopoulos W."/>
            <person name="Barry K."/>
            <person name="Beard J."/>
            <person name="Benny G.L."/>
            <person name="Blankenship S."/>
            <person name="Bonito G."/>
            <person name="Cuomo C."/>
            <person name="Desiro A."/>
            <person name="Gervers K.A."/>
            <person name="Hundley H."/>
            <person name="Kuo A."/>
            <person name="LaButti K."/>
            <person name="Lang B.F."/>
            <person name="Lipzen A."/>
            <person name="O'Donnell K."/>
            <person name="Pangilinan J."/>
            <person name="Reynolds N."/>
            <person name="Sandor L."/>
            <person name="Smith M.W."/>
            <person name="Tsang A."/>
            <person name="Grigoriev I.V."/>
            <person name="Stajich J.E."/>
            <person name="Spatafora J.W."/>
        </authorList>
    </citation>
    <scope>NUCLEOTIDE SEQUENCE</scope>
    <source>
        <strain evidence="2">RSA 2281</strain>
    </source>
</reference>
<evidence type="ECO:0000256" key="1">
    <source>
        <dbReference type="SAM" id="Phobius"/>
    </source>
</evidence>
<proteinExistence type="predicted"/>
<reference evidence="2" key="1">
    <citation type="journal article" date="2022" name="IScience">
        <title>Evolution of zygomycete secretomes and the origins of terrestrial fungal ecologies.</title>
        <authorList>
            <person name="Chang Y."/>
            <person name="Wang Y."/>
            <person name="Mondo S."/>
            <person name="Ahrendt S."/>
            <person name="Andreopoulos W."/>
            <person name="Barry K."/>
            <person name="Beard J."/>
            <person name="Benny G.L."/>
            <person name="Blankenship S."/>
            <person name="Bonito G."/>
            <person name="Cuomo C."/>
            <person name="Desiro A."/>
            <person name="Gervers K.A."/>
            <person name="Hundley H."/>
            <person name="Kuo A."/>
            <person name="LaButti K."/>
            <person name="Lang B.F."/>
            <person name="Lipzen A."/>
            <person name="O'Donnell K."/>
            <person name="Pangilinan J."/>
            <person name="Reynolds N."/>
            <person name="Sandor L."/>
            <person name="Smith M.E."/>
            <person name="Tsang A."/>
            <person name="Grigoriev I.V."/>
            <person name="Stajich J.E."/>
            <person name="Spatafora J.W."/>
        </authorList>
    </citation>
    <scope>NUCLEOTIDE SEQUENCE</scope>
    <source>
        <strain evidence="2">RSA 2281</strain>
    </source>
</reference>
<dbReference type="Proteomes" id="UP001209540">
    <property type="component" value="Unassembled WGS sequence"/>
</dbReference>
<evidence type="ECO:0000313" key="3">
    <source>
        <dbReference type="Proteomes" id="UP001209540"/>
    </source>
</evidence>
<feature type="transmembrane region" description="Helical" evidence="1">
    <location>
        <begin position="135"/>
        <end position="151"/>
    </location>
</feature>
<feature type="transmembrane region" description="Helical" evidence="1">
    <location>
        <begin position="36"/>
        <end position="55"/>
    </location>
</feature>
<feature type="transmembrane region" description="Helical" evidence="1">
    <location>
        <begin position="163"/>
        <end position="184"/>
    </location>
</feature>
<comment type="caution">
    <text evidence="2">The sequence shown here is derived from an EMBL/GenBank/DDBJ whole genome shotgun (WGS) entry which is preliminary data.</text>
</comment>
<dbReference type="AlphaFoldDB" id="A0AAD5K4Z5"/>
<protein>
    <submittedName>
        <fullName evidence="2">Uncharacterized protein</fullName>
    </submittedName>
</protein>